<dbReference type="EMBL" id="JAMXLR010000028">
    <property type="protein sequence ID" value="MCO6044012.1"/>
    <property type="molecule type" value="Genomic_DNA"/>
</dbReference>
<feature type="domain" description="RNA polymerase sigma-70 region 2" evidence="7">
    <location>
        <begin position="35"/>
        <end position="102"/>
    </location>
</feature>
<evidence type="ECO:0000256" key="4">
    <source>
        <dbReference type="ARBA" id="ARBA00023125"/>
    </source>
</evidence>
<dbReference type="PANTHER" id="PTHR43133:SF8">
    <property type="entry name" value="RNA POLYMERASE SIGMA FACTOR HI_1459-RELATED"/>
    <property type="match status" value="1"/>
</dbReference>
<organism evidence="9 10">
    <name type="scientific">Aeoliella straminimaris</name>
    <dbReference type="NCBI Taxonomy" id="2954799"/>
    <lineage>
        <taxon>Bacteria</taxon>
        <taxon>Pseudomonadati</taxon>
        <taxon>Planctomycetota</taxon>
        <taxon>Planctomycetia</taxon>
        <taxon>Pirellulales</taxon>
        <taxon>Lacipirellulaceae</taxon>
        <taxon>Aeoliella</taxon>
    </lineage>
</organism>
<dbReference type="InterPro" id="IPR036388">
    <property type="entry name" value="WH-like_DNA-bd_sf"/>
</dbReference>
<dbReference type="InterPro" id="IPR013324">
    <property type="entry name" value="RNA_pol_sigma_r3/r4-like"/>
</dbReference>
<dbReference type="InterPro" id="IPR014284">
    <property type="entry name" value="RNA_pol_sigma-70_dom"/>
</dbReference>
<dbReference type="Pfam" id="PF08281">
    <property type="entry name" value="Sigma70_r4_2"/>
    <property type="match status" value="1"/>
</dbReference>
<dbReference type="SUPFAM" id="SSF88946">
    <property type="entry name" value="Sigma2 domain of RNA polymerase sigma factors"/>
    <property type="match status" value="1"/>
</dbReference>
<accession>A0A9X2F7X0</accession>
<dbReference type="PANTHER" id="PTHR43133">
    <property type="entry name" value="RNA POLYMERASE ECF-TYPE SIGMA FACTO"/>
    <property type="match status" value="1"/>
</dbReference>
<dbReference type="GO" id="GO:0006352">
    <property type="term" value="P:DNA-templated transcription initiation"/>
    <property type="evidence" value="ECO:0007669"/>
    <property type="project" value="InterPro"/>
</dbReference>
<name>A0A9X2F7X0_9BACT</name>
<dbReference type="GO" id="GO:0016987">
    <property type="term" value="F:sigma factor activity"/>
    <property type="evidence" value="ECO:0007669"/>
    <property type="project" value="UniProtKB-KW"/>
</dbReference>
<evidence type="ECO:0000256" key="6">
    <source>
        <dbReference type="RuleBase" id="RU000716"/>
    </source>
</evidence>
<evidence type="ECO:0000259" key="8">
    <source>
        <dbReference type="Pfam" id="PF08281"/>
    </source>
</evidence>
<dbReference type="Gene3D" id="1.10.1740.10">
    <property type="match status" value="1"/>
</dbReference>
<evidence type="ECO:0000256" key="5">
    <source>
        <dbReference type="ARBA" id="ARBA00023163"/>
    </source>
</evidence>
<keyword evidence="2 6" id="KW-0805">Transcription regulation</keyword>
<evidence type="ECO:0000256" key="1">
    <source>
        <dbReference type="ARBA" id="ARBA00010641"/>
    </source>
</evidence>
<feature type="domain" description="RNA polymerase sigma factor 70 region 4 type 2" evidence="8">
    <location>
        <begin position="145"/>
        <end position="196"/>
    </location>
</feature>
<gene>
    <name evidence="9" type="ORF">NG895_08835</name>
</gene>
<dbReference type="InterPro" id="IPR013325">
    <property type="entry name" value="RNA_pol_sigma_r2"/>
</dbReference>
<reference evidence="9" key="1">
    <citation type="submission" date="2022-06" db="EMBL/GenBank/DDBJ databases">
        <title>Aeoliella straminimaris, a novel planctomycete from sediments.</title>
        <authorList>
            <person name="Vitorino I.R."/>
            <person name="Lage O.M."/>
        </authorList>
    </citation>
    <scope>NUCLEOTIDE SEQUENCE</scope>
    <source>
        <strain evidence="9">ICT_H6.2</strain>
    </source>
</reference>
<evidence type="ECO:0000256" key="3">
    <source>
        <dbReference type="ARBA" id="ARBA00023082"/>
    </source>
</evidence>
<keyword evidence="3 6" id="KW-0731">Sigma factor</keyword>
<dbReference type="NCBIfam" id="TIGR02937">
    <property type="entry name" value="sigma70-ECF"/>
    <property type="match status" value="1"/>
</dbReference>
<dbReference type="AlphaFoldDB" id="A0A9X2F7X0"/>
<evidence type="ECO:0000313" key="10">
    <source>
        <dbReference type="Proteomes" id="UP001155241"/>
    </source>
</evidence>
<dbReference type="Gene3D" id="1.10.10.10">
    <property type="entry name" value="Winged helix-like DNA-binding domain superfamily/Winged helix DNA-binding domain"/>
    <property type="match status" value="1"/>
</dbReference>
<keyword evidence="10" id="KW-1185">Reference proteome</keyword>
<dbReference type="Proteomes" id="UP001155241">
    <property type="component" value="Unassembled WGS sequence"/>
</dbReference>
<dbReference type="InterPro" id="IPR007627">
    <property type="entry name" value="RNA_pol_sigma70_r2"/>
</dbReference>
<dbReference type="SUPFAM" id="SSF88659">
    <property type="entry name" value="Sigma3 and sigma4 domains of RNA polymerase sigma factors"/>
    <property type="match status" value="1"/>
</dbReference>
<sequence length="212" mass="23889">MTVSQATIDRYTQADPDVRLMLRVAADDAHAFEELMRRYQGRVVGVLAHLVGRRDMAEDLAQDVFLRVYRARKRYVPASKFSTWLFTITNNVASNALRTLSRRKEVNVTPVSPDGSGANPIEHTALAASGLMPTRQLDKTEMSEVVRLAIETLNERQRMAVLLAKFEQLSYAEIGEIMDMTPQAIKSLLSRARANLREVLEPYLEQGEALKV</sequence>
<keyword evidence="5 6" id="KW-0804">Transcription</keyword>
<dbReference type="RefSeq" id="WP_252852118.1">
    <property type="nucleotide sequence ID" value="NZ_JAMXLR010000028.1"/>
</dbReference>
<proteinExistence type="inferred from homology"/>
<keyword evidence="4 6" id="KW-0238">DNA-binding</keyword>
<dbReference type="InterPro" id="IPR039425">
    <property type="entry name" value="RNA_pol_sigma-70-like"/>
</dbReference>
<dbReference type="CDD" id="cd06171">
    <property type="entry name" value="Sigma70_r4"/>
    <property type="match status" value="1"/>
</dbReference>
<evidence type="ECO:0000259" key="7">
    <source>
        <dbReference type="Pfam" id="PF04542"/>
    </source>
</evidence>
<dbReference type="PROSITE" id="PS01063">
    <property type="entry name" value="SIGMA70_ECF"/>
    <property type="match status" value="1"/>
</dbReference>
<dbReference type="GO" id="GO:0003677">
    <property type="term" value="F:DNA binding"/>
    <property type="evidence" value="ECO:0007669"/>
    <property type="project" value="UniProtKB-KW"/>
</dbReference>
<evidence type="ECO:0000313" key="9">
    <source>
        <dbReference type="EMBL" id="MCO6044012.1"/>
    </source>
</evidence>
<dbReference type="Pfam" id="PF04542">
    <property type="entry name" value="Sigma70_r2"/>
    <property type="match status" value="1"/>
</dbReference>
<comment type="caution">
    <text evidence="9">The sequence shown here is derived from an EMBL/GenBank/DDBJ whole genome shotgun (WGS) entry which is preliminary data.</text>
</comment>
<evidence type="ECO:0000256" key="2">
    <source>
        <dbReference type="ARBA" id="ARBA00023015"/>
    </source>
</evidence>
<protein>
    <recommendedName>
        <fullName evidence="6">RNA polymerase sigma factor</fullName>
    </recommendedName>
</protein>
<dbReference type="InterPro" id="IPR000838">
    <property type="entry name" value="RNA_pol_sigma70_ECF_CS"/>
</dbReference>
<comment type="similarity">
    <text evidence="1 6">Belongs to the sigma-70 factor family. ECF subfamily.</text>
</comment>
<dbReference type="InterPro" id="IPR013249">
    <property type="entry name" value="RNA_pol_sigma70_r4_t2"/>
</dbReference>